<dbReference type="OrthoDB" id="9805918at2"/>
<evidence type="ECO:0000256" key="2">
    <source>
        <dbReference type="ARBA" id="ARBA00022694"/>
    </source>
</evidence>
<dbReference type="SUPFAM" id="SSF116878">
    <property type="entry name" value="TrmE connector domain"/>
    <property type="match status" value="1"/>
</dbReference>
<feature type="binding site" evidence="6">
    <location>
        <position position="441"/>
    </location>
    <ligand>
        <name>(6S)-5-formyl-5,6,7,8-tetrahydrofolate</name>
        <dbReference type="ChEBI" id="CHEBI:57457"/>
    </ligand>
</feature>
<dbReference type="GO" id="GO:0005737">
    <property type="term" value="C:cytoplasm"/>
    <property type="evidence" value="ECO:0007669"/>
    <property type="project" value="UniProtKB-SubCell"/>
</dbReference>
<evidence type="ECO:0000256" key="1">
    <source>
        <dbReference type="ARBA" id="ARBA00011043"/>
    </source>
</evidence>
<dbReference type="RefSeq" id="WP_021098322.1">
    <property type="nucleotide sequence ID" value="NZ_KE557322.1"/>
</dbReference>
<dbReference type="InterPro" id="IPR031168">
    <property type="entry name" value="G_TrmE"/>
</dbReference>
<dbReference type="NCBIfam" id="NF003661">
    <property type="entry name" value="PRK05291.1-3"/>
    <property type="match status" value="1"/>
</dbReference>
<dbReference type="HAMAP" id="MF_00379">
    <property type="entry name" value="GTPase_MnmE"/>
    <property type="match status" value="1"/>
</dbReference>
<dbReference type="GO" id="GO:0005525">
    <property type="term" value="F:GTP binding"/>
    <property type="evidence" value="ECO:0007669"/>
    <property type="project" value="UniProtKB-UniRule"/>
</dbReference>
<dbReference type="PANTHER" id="PTHR42714">
    <property type="entry name" value="TRNA MODIFICATION GTPASE GTPBP3"/>
    <property type="match status" value="1"/>
</dbReference>
<keyword evidence="5 6" id="KW-0342">GTP-binding</keyword>
<evidence type="ECO:0000256" key="6">
    <source>
        <dbReference type="HAMAP-Rule" id="MF_00379"/>
    </source>
</evidence>
<dbReference type="GO" id="GO:0003924">
    <property type="term" value="F:GTPase activity"/>
    <property type="evidence" value="ECO:0007669"/>
    <property type="project" value="UniProtKB-UniRule"/>
</dbReference>
<keyword evidence="10" id="KW-1185">Reference proteome</keyword>
<dbReference type="PANTHER" id="PTHR42714:SF2">
    <property type="entry name" value="TRNA MODIFICATION GTPASE GTPBP3, MITOCHONDRIAL"/>
    <property type="match status" value="1"/>
</dbReference>
<dbReference type="InterPro" id="IPR027368">
    <property type="entry name" value="MnmE_dom2"/>
</dbReference>
<dbReference type="InterPro" id="IPR004520">
    <property type="entry name" value="GTPase_MnmE"/>
</dbReference>
<proteinExistence type="inferred from homology"/>
<comment type="caution">
    <text evidence="6">Lacks conserved residue(s) required for the propagation of feature annotation.</text>
</comment>
<evidence type="ECO:0000313" key="10">
    <source>
        <dbReference type="Proteomes" id="UP000015346"/>
    </source>
</evidence>
<feature type="binding site" evidence="6">
    <location>
        <begin position="238"/>
        <end position="243"/>
    </location>
    <ligand>
        <name>GTP</name>
        <dbReference type="ChEBI" id="CHEBI:37565"/>
    </ligand>
</feature>
<dbReference type="InterPro" id="IPR027417">
    <property type="entry name" value="P-loop_NTPase"/>
</dbReference>
<dbReference type="PRINTS" id="PR00326">
    <property type="entry name" value="GTP1OBG"/>
</dbReference>
<dbReference type="GO" id="GO:0002098">
    <property type="term" value="P:tRNA wobble uridine modification"/>
    <property type="evidence" value="ECO:0007669"/>
    <property type="project" value="TreeGrafter"/>
</dbReference>
<comment type="subunit">
    <text evidence="6">Homodimer. Heterotetramer of two MnmE and two MnmG subunits.</text>
</comment>
<dbReference type="Gene3D" id="3.40.50.300">
    <property type="entry name" value="P-loop containing nucleotide triphosphate hydrolases"/>
    <property type="match status" value="1"/>
</dbReference>
<gene>
    <name evidence="6" type="primary">mnmE</name>
    <name evidence="6" type="synonym">trmE</name>
    <name evidence="9" type="ORF">ruthe_02240</name>
</gene>
<dbReference type="STRING" id="1123069.ruthe_02240"/>
<keyword evidence="6" id="KW-0963">Cytoplasm</keyword>
<dbReference type="PATRIC" id="fig|1123069.3.peg.2215"/>
<dbReference type="Pfam" id="PF01926">
    <property type="entry name" value="MMR_HSR1"/>
    <property type="match status" value="1"/>
</dbReference>
<feature type="binding site" evidence="6">
    <location>
        <position position="257"/>
    </location>
    <ligand>
        <name>K(+)</name>
        <dbReference type="ChEBI" id="CHEBI:29103"/>
    </ligand>
</feature>
<keyword evidence="6" id="KW-0479">Metal-binding</keyword>
<dbReference type="Gene3D" id="1.20.120.430">
    <property type="entry name" value="tRNA modification GTPase MnmE domain 2"/>
    <property type="match status" value="1"/>
</dbReference>
<keyword evidence="4 6" id="KW-0630">Potassium</keyword>
<dbReference type="InterPro" id="IPR005225">
    <property type="entry name" value="Small_GTP-bd"/>
</dbReference>
<feature type="binding site" evidence="6">
    <location>
        <begin position="257"/>
        <end position="263"/>
    </location>
    <ligand>
        <name>GTP</name>
        <dbReference type="ChEBI" id="CHEBI:37565"/>
    </ligand>
</feature>
<dbReference type="Pfam" id="PF12631">
    <property type="entry name" value="MnmE_helical"/>
    <property type="match status" value="1"/>
</dbReference>
<feature type="binding site" evidence="6">
    <location>
        <position position="263"/>
    </location>
    <ligand>
        <name>Mg(2+)</name>
        <dbReference type="ChEBI" id="CHEBI:18420"/>
    </ligand>
</feature>
<dbReference type="InterPro" id="IPR025867">
    <property type="entry name" value="MnmE_helical"/>
</dbReference>
<dbReference type="SUPFAM" id="SSF103025">
    <property type="entry name" value="Folate-binding domain"/>
    <property type="match status" value="1"/>
</dbReference>
<dbReference type="EC" id="3.6.-.-" evidence="6"/>
<feature type="binding site" evidence="6">
    <location>
        <position position="259"/>
    </location>
    <ligand>
        <name>K(+)</name>
        <dbReference type="ChEBI" id="CHEBI:29103"/>
    </ligand>
</feature>
<comment type="function">
    <text evidence="6">Exhibits a very high intrinsic GTPase hydrolysis rate. Involved in the addition of a carboxymethylaminomethyl (cmnm) group at the wobble position (U34) of certain tRNAs, forming tRNA-cmnm(5)s(2)U34.</text>
</comment>
<dbReference type="InterPro" id="IPR006073">
    <property type="entry name" value="GTP-bd"/>
</dbReference>
<dbReference type="EMBL" id="AOLV01000025">
    <property type="protein sequence ID" value="EPX84436.1"/>
    <property type="molecule type" value="Genomic_DNA"/>
</dbReference>
<feature type="binding site" evidence="6">
    <location>
        <position position="238"/>
    </location>
    <ligand>
        <name>K(+)</name>
        <dbReference type="ChEBI" id="CHEBI:29103"/>
    </ligand>
</feature>
<feature type="binding site" evidence="6">
    <location>
        <position position="133"/>
    </location>
    <ligand>
        <name>(6S)-5-formyl-5,6,7,8-tetrahydrofolate</name>
        <dbReference type="ChEBI" id="CHEBI:57457"/>
    </ligand>
</feature>
<dbReference type="CDD" id="cd14858">
    <property type="entry name" value="TrmE_N"/>
    <property type="match status" value="1"/>
</dbReference>
<reference evidence="9 10" key="1">
    <citation type="journal article" date="2013" name="Stand. Genomic Sci.">
        <title>Genome sequence of the reddish-pigmented Rubellimicrobium thermophilum type strain (DSM 16684(T)), a member of the Roseobacter clade.</title>
        <authorList>
            <person name="Fiebig A."/>
            <person name="Riedel T."/>
            <person name="Gronow S."/>
            <person name="Petersen J."/>
            <person name="Klenk H.P."/>
            <person name="Goker M."/>
        </authorList>
    </citation>
    <scope>NUCLEOTIDE SEQUENCE [LARGE SCALE GENOMIC DNA]</scope>
    <source>
        <strain evidence="9 10">DSM 16684</strain>
    </source>
</reference>
<evidence type="ECO:0000256" key="5">
    <source>
        <dbReference type="ARBA" id="ARBA00023134"/>
    </source>
</evidence>
<feature type="binding site" evidence="6">
    <location>
        <begin position="282"/>
        <end position="285"/>
    </location>
    <ligand>
        <name>GTP</name>
        <dbReference type="ChEBI" id="CHEBI:37565"/>
    </ligand>
</feature>
<evidence type="ECO:0000313" key="9">
    <source>
        <dbReference type="EMBL" id="EPX84436.1"/>
    </source>
</evidence>
<feature type="binding site" evidence="6">
    <location>
        <position position="262"/>
    </location>
    <ligand>
        <name>K(+)</name>
        <dbReference type="ChEBI" id="CHEBI:29103"/>
    </ligand>
</feature>
<comment type="cofactor">
    <cofactor evidence="6">
        <name>K(+)</name>
        <dbReference type="ChEBI" id="CHEBI:29103"/>
    </cofactor>
    <text evidence="6">Binds 1 potassium ion per subunit.</text>
</comment>
<dbReference type="Pfam" id="PF10396">
    <property type="entry name" value="TrmE_N"/>
    <property type="match status" value="1"/>
</dbReference>
<keyword evidence="3 6" id="KW-0547">Nucleotide-binding</keyword>
<keyword evidence="6" id="KW-0460">Magnesium</keyword>
<dbReference type="CDD" id="cd04164">
    <property type="entry name" value="trmE"/>
    <property type="match status" value="1"/>
</dbReference>
<sequence>MPDGTAPEEVRRGDPPADTIFAPATPPGRSGIAVIRLSGPRAREAVEALAGGPLPVHGRALRILRDETGEPLDEALILTFAEGRSFTGEETAEIQGHGSPAAVAAILGALGRQRGLRLAAPGEFAQRALAHGRLDLARIEGLSALLEAETEAQRRQAMRVFQGALGKRAEDWRERLLQAAALTEAMIDFAEEDIPEALPEIARLCGEIAGELEAEARGARLAERLREGFEVAIVGPPNAGKSTLLNRLAGREAALVSDVAGTTRDVIELRMVLDGMPVTLLDTAGLRETADSVERMGGERARARAAAADLRVHLVLPDGPRPAEGPDDIVLRAQADRLAGEGPGISGLTGEGVEALVAEIARRLSARTAALGAGLTARHAHAMAEGAAALREAEALARAGAAPELAGEALRRALAALDALVGRVGTEDILGAIFQRFCIGK</sequence>
<comment type="caution">
    <text evidence="9">The sequence shown here is derived from an EMBL/GenBank/DDBJ whole genome shotgun (WGS) entry which is preliminary data.</text>
</comment>
<dbReference type="GO" id="GO:0046872">
    <property type="term" value="F:metal ion binding"/>
    <property type="evidence" value="ECO:0007669"/>
    <property type="project" value="UniProtKB-KW"/>
</dbReference>
<keyword evidence="6" id="KW-0378">Hydrolase</keyword>
<feature type="binding site" evidence="6">
    <location>
        <position position="242"/>
    </location>
    <ligand>
        <name>Mg(2+)</name>
        <dbReference type="ChEBI" id="CHEBI:18420"/>
    </ligand>
</feature>
<feature type="binding site" evidence="6">
    <location>
        <position position="36"/>
    </location>
    <ligand>
        <name>(6S)-5-formyl-5,6,7,8-tetrahydrofolate</name>
        <dbReference type="ChEBI" id="CHEBI:57457"/>
    </ligand>
</feature>
<feature type="binding site" evidence="6">
    <location>
        <position position="93"/>
    </location>
    <ligand>
        <name>(6S)-5-formyl-5,6,7,8-tetrahydrofolate</name>
        <dbReference type="ChEBI" id="CHEBI:57457"/>
    </ligand>
</feature>
<evidence type="ECO:0000256" key="3">
    <source>
        <dbReference type="ARBA" id="ARBA00022741"/>
    </source>
</evidence>
<feature type="domain" description="TrmE-type G" evidence="8">
    <location>
        <begin position="228"/>
        <end position="365"/>
    </location>
</feature>
<dbReference type="InterPro" id="IPR027266">
    <property type="entry name" value="TrmE/GcvT-like"/>
</dbReference>
<name>S9QSS8_9RHOB</name>
<feature type="region of interest" description="Disordered" evidence="7">
    <location>
        <begin position="1"/>
        <end position="24"/>
    </location>
</feature>
<protein>
    <recommendedName>
        <fullName evidence="6">tRNA modification GTPase MnmE</fullName>
        <ecNumber evidence="6">3.6.-.-</ecNumber>
    </recommendedName>
</protein>
<dbReference type="Gene3D" id="3.30.1360.120">
    <property type="entry name" value="Probable tRNA modification gtpase trme, domain 1"/>
    <property type="match status" value="1"/>
</dbReference>
<dbReference type="HOGENOM" id="CLU_019624_3_1_5"/>
<comment type="subcellular location">
    <subcellularLocation>
        <location evidence="6">Cytoplasm</location>
    </subcellularLocation>
</comment>
<organism evidence="9 10">
    <name type="scientific">Rubellimicrobium thermophilum DSM 16684</name>
    <dbReference type="NCBI Taxonomy" id="1123069"/>
    <lineage>
        <taxon>Bacteria</taxon>
        <taxon>Pseudomonadati</taxon>
        <taxon>Pseudomonadota</taxon>
        <taxon>Alphaproteobacteria</taxon>
        <taxon>Rhodobacterales</taxon>
        <taxon>Roseobacteraceae</taxon>
        <taxon>Rubellimicrobium</taxon>
    </lineage>
</organism>
<dbReference type="Proteomes" id="UP000015346">
    <property type="component" value="Unassembled WGS sequence"/>
</dbReference>
<evidence type="ECO:0000256" key="7">
    <source>
        <dbReference type="SAM" id="MobiDB-lite"/>
    </source>
</evidence>
<dbReference type="InterPro" id="IPR018948">
    <property type="entry name" value="GTP-bd_TrmE_N"/>
</dbReference>
<evidence type="ECO:0000259" key="8">
    <source>
        <dbReference type="PROSITE" id="PS51709"/>
    </source>
</evidence>
<comment type="similarity">
    <text evidence="1 6">Belongs to the TRAFAC class TrmE-Era-EngA-EngB-Septin-like GTPase superfamily. TrmE GTPase family.</text>
</comment>
<evidence type="ECO:0000256" key="4">
    <source>
        <dbReference type="ARBA" id="ARBA00022958"/>
    </source>
</evidence>
<accession>S9QSS8</accession>
<dbReference type="AlphaFoldDB" id="S9QSS8"/>
<dbReference type="SUPFAM" id="SSF52540">
    <property type="entry name" value="P-loop containing nucleoside triphosphate hydrolases"/>
    <property type="match status" value="1"/>
</dbReference>
<dbReference type="PROSITE" id="PS51709">
    <property type="entry name" value="G_TRME"/>
    <property type="match status" value="1"/>
</dbReference>
<dbReference type="GO" id="GO:0030488">
    <property type="term" value="P:tRNA methylation"/>
    <property type="evidence" value="ECO:0007669"/>
    <property type="project" value="TreeGrafter"/>
</dbReference>
<dbReference type="NCBIfam" id="TIGR00231">
    <property type="entry name" value="small_GTP"/>
    <property type="match status" value="1"/>
</dbReference>
<keyword evidence="2 6" id="KW-0819">tRNA processing</keyword>